<gene>
    <name evidence="1" type="ordered locus">CV_1866</name>
</gene>
<dbReference type="Proteomes" id="UP000001424">
    <property type="component" value="Chromosome"/>
</dbReference>
<keyword evidence="2" id="KW-1185">Reference proteome</keyword>
<organism evidence="1 2">
    <name type="scientific">Chromobacterium violaceum (strain ATCC 12472 / DSM 30191 / JCM 1249 / CCUG 213 / NBRC 12614 / NCIMB 9131 / NCTC 9757 / MK)</name>
    <dbReference type="NCBI Taxonomy" id="243365"/>
    <lineage>
        <taxon>Bacteria</taxon>
        <taxon>Pseudomonadati</taxon>
        <taxon>Pseudomonadota</taxon>
        <taxon>Betaproteobacteria</taxon>
        <taxon>Neisseriales</taxon>
        <taxon>Chromobacteriaceae</taxon>
        <taxon>Chromobacterium</taxon>
    </lineage>
</organism>
<dbReference type="EMBL" id="AE016825">
    <property type="protein sequence ID" value="AAQ59540.1"/>
    <property type="molecule type" value="Genomic_DNA"/>
</dbReference>
<reference evidence="1 2" key="1">
    <citation type="journal article" date="2003" name="Proc. Natl. Acad. Sci. U.S.A.">
        <title>The complete genome sequence of Chromobacterium violaceum reveals remarkable and exploitable bacterial adaptability.</title>
        <authorList>
            <person name="Vasconcelos A.T.R."/>
            <person name="de Almeida D.F."/>
            <person name="Almeida F.C."/>
            <person name="de Almeida L.G.P."/>
            <person name="de Almeida R."/>
            <person name="Goncalves J.A.A."/>
            <person name="Andrade E.M."/>
            <person name="Antonio R.V."/>
            <person name="Araripe J."/>
            <person name="de Araujo M.F.F."/>
            <person name="Filho S.A."/>
            <person name="Azevedo V."/>
            <person name="Batista A.J."/>
            <person name="Bataus L.A.M."/>
            <person name="Batista J.S."/>
            <person name="Belo A."/>
            <person name="vander Berg C."/>
            <person name="Blamey J."/>
            <person name="Bogo M."/>
            <person name="Bonato S."/>
            <person name="Bordignon J."/>
            <person name="Brito C.A."/>
            <person name="Brocchi M."/>
            <person name="Burity H.A."/>
            <person name="Camargo A.A."/>
            <person name="Cardoso D.D.P."/>
            <person name="Carneiro N.P."/>
            <person name="Carraro D.M."/>
            <person name="Carvalho C.M.B."/>
            <person name="Cascardo J.C.M."/>
            <person name="Cavada B.S."/>
            <person name="Chueire L.M.O."/>
            <person name="Pasa T.B.C."/>
            <person name="Duran N."/>
            <person name="Fagundes N."/>
            <person name="Falcao C.L."/>
            <person name="Fantinatti F."/>
            <person name="Farias I.P."/>
            <person name="Felipe M.S.S."/>
            <person name="Ferrari L.P."/>
            <person name="Ferro J.A."/>
            <person name="Ferro M.I.T."/>
            <person name="Franco G.R."/>
            <person name="Freitas N.S.A."/>
            <person name="Furlan L.R."/>
            <person name="Gazzinelli R.T."/>
            <person name="Gomes E.A."/>
            <person name="Goncalves P.R."/>
            <person name="Grangeiro T.B."/>
            <person name="Grattapaglia D."/>
            <person name="Grisard E.C."/>
            <person name="Guimaraes C.T."/>
            <person name="Hanna E.S."/>
            <person name="Hungria M."/>
            <person name="Jardim S.N."/>
            <person name="Laurino J."/>
            <person name="Leoi L.C.T."/>
            <person name="Fassarella L."/>
            <person name="Lima A."/>
            <person name="Loureiro M.F."/>
            <person name="Lyra M.C.P."/>
            <person name="Macedo M."/>
            <person name="Madeira H.M.F."/>
            <person name="Manfio G.P."/>
            <person name="Maranhao A.Q."/>
            <person name="Martins W.S."/>
            <person name="di Mauro S.M.Z."/>
            <person name="de Medeiros S.R.B."/>
            <person name="Meissner R.D.V."/>
            <person name="Menck C.F.M."/>
            <person name="Moreira M.A.M."/>
            <person name="Nascimento F.F."/>
            <person name="Nicolas M.F."/>
            <person name="Oliveira J.G."/>
            <person name="Oliveira S.C."/>
            <person name="Paixao R.F.C."/>
            <person name="Parente J.A."/>
            <person name="Pedrosa F.O."/>
            <person name="Pena S.J.D."/>
            <person name="Perreira J.O."/>
            <person name="Perreira M."/>
            <person name="Pinto L.S.R.C."/>
            <person name="Pinto L.S."/>
            <person name="Porto J.I.R."/>
            <person name="Potrich D.P."/>
            <person name="Neto C.E.R."/>
            <person name="Reis A.M.M."/>
            <person name="Rigo L.U."/>
            <person name="Rondinelli E."/>
            <person name="dos Santos E.B.P."/>
            <person name="Santos F.R."/>
            <person name="Schneider M.P.C."/>
            <person name="Seuanez H.N."/>
            <person name="Silva A.M.R."/>
            <person name="da Silva A.L.C."/>
            <person name="Silva D.W."/>
            <person name="Silva R."/>
            <person name="Simoes I.C."/>
            <person name="Simon D."/>
            <person name="Soares C.M.A."/>
            <person name="Soares R.B.A."/>
            <person name="Souza E.M."/>
            <person name="Souza K.R.L."/>
            <person name="Souza R.C."/>
            <person name="Steffens M.B.R."/>
            <person name="Steindel M."/>
            <person name="Teixeira S.R."/>
            <person name="Urmenyi T."/>
            <person name="Vettore A."/>
            <person name="Wassem R."/>
            <person name="Zaha A."/>
            <person name="Simpson A.J.G."/>
        </authorList>
    </citation>
    <scope>NUCLEOTIDE SEQUENCE [LARGE SCALE GENOMIC DNA]</scope>
    <source>
        <strain evidence="2">ATCC 12472 / DSM 30191 / JCM 1249 / NBRC 12614 / NCIMB 9131 / NCTC 9757</strain>
    </source>
</reference>
<sequence length="131" mass="14567">MSNASYSTCDGFEISTHLPTLFLTKYFQLAYVFQAQNETAMTSSLTAISTAAIENRHPLHQTHMQPRKRMTALPHLTLISTDFANTRPEDSKNKTYASAAGALALAESQNSGVQQSDYMHWRSSHNQPCIS</sequence>
<evidence type="ECO:0000313" key="2">
    <source>
        <dbReference type="Proteomes" id="UP000001424"/>
    </source>
</evidence>
<dbReference type="HOGENOM" id="CLU_1923856_0_0_4"/>
<evidence type="ECO:0000313" key="1">
    <source>
        <dbReference type="EMBL" id="AAQ59540.1"/>
    </source>
</evidence>
<accession>Q7NWW3</accession>
<dbReference type="KEGG" id="cvi:CV_1866"/>
<name>Q7NWW3_CHRVO</name>
<proteinExistence type="predicted"/>
<dbReference type="AlphaFoldDB" id="Q7NWW3"/>
<protein>
    <submittedName>
        <fullName evidence="1">Uncharacterized protein</fullName>
    </submittedName>
</protein>